<feature type="domain" description="DUF1549" evidence="2">
    <location>
        <begin position="174"/>
        <end position="389"/>
    </location>
</feature>
<keyword evidence="6" id="KW-1185">Reference proteome</keyword>
<dbReference type="Pfam" id="PF13385">
    <property type="entry name" value="Laminin_G_3"/>
    <property type="match status" value="1"/>
</dbReference>
<evidence type="ECO:0000259" key="2">
    <source>
        <dbReference type="Pfam" id="PF07583"/>
    </source>
</evidence>
<dbReference type="EMBL" id="CP036262">
    <property type="protein sequence ID" value="QDS96546.1"/>
    <property type="molecule type" value="Genomic_DNA"/>
</dbReference>
<dbReference type="InterPro" id="IPR011429">
    <property type="entry name" value="Cyt_c_Planctomycete-type"/>
</dbReference>
<evidence type="ECO:0000313" key="6">
    <source>
        <dbReference type="Proteomes" id="UP000320672"/>
    </source>
</evidence>
<evidence type="ECO:0000256" key="1">
    <source>
        <dbReference type="SAM" id="MobiDB-lite"/>
    </source>
</evidence>
<dbReference type="Proteomes" id="UP000320672">
    <property type="component" value="Chromosome"/>
</dbReference>
<dbReference type="SUPFAM" id="SSF49899">
    <property type="entry name" value="Concanavalin A-like lectins/glucanases"/>
    <property type="match status" value="1"/>
</dbReference>
<dbReference type="PANTHER" id="PTHR35889:SF3">
    <property type="entry name" value="F-BOX DOMAIN-CONTAINING PROTEIN"/>
    <property type="match status" value="1"/>
</dbReference>
<name>A0A517MNT6_9BACT</name>
<dbReference type="Pfam" id="PF07583">
    <property type="entry name" value="PSCyt2"/>
    <property type="match status" value="1"/>
</dbReference>
<dbReference type="Pfam" id="PF07587">
    <property type="entry name" value="PSD1"/>
    <property type="match status" value="1"/>
</dbReference>
<sequence length="998" mass="109512">MCKLQSLHSLLCVAAVLMVLAILMVPAVSLGADPAAKEVAFFEKKIRPVLVNHCYECHSSESDDVGGNLLLDSREGILAGGQSGPALVAGDAQRSLLVQALKYEHIEMPPAEPLPPQIANDFASWVAAGAIDPRIAKPAAIKPDSLAETNLWSMMPRQDPPVPSVVQADWPLDPLDAFILSRIETAKLQPTSDAPPAVLARRLYHDLIGLPPTLAQIESFAADIQTNRQLAIEKLVDSLLDLPQFGERWGQHWLDVARFGESNGDDGLGRNPTFPHAWRYRDYVVDALNRDTPYDQFLTEQIAGDLLPAETADQRHRQLIATGFLAIGSKPAVAMNANFAMDVVDDQINVVGSGIMGLSIACARCHDHKHDPIPTSDYYALAGIFTSTESLYGRAGDEKLTAPPTDLHPLRSAAGGTDDPVPPAATPAAFPEGYSQAIDQLAPDLHVVGNEPPKTLQFDSKVKFSPKAWVEVKETQLRGKVSAAANDYSVSFWFKNHIGNKVRPITAYLFSRGPWGNKAVPGDHIGIGGKYNLARAGKLFVFSGNGDKKSVVGTTVIAPNTWNHVALVRNEASVKLYLNGRLEIDDSLPSTFKDSLEYNFASRTDDFAPLDGQLAEIALFERALTEEQALQLHTASGQPKGVATLGWAMGVRDKAKPVDCAIRIGGESNKKGPVVPRGVLTVYDQVFTDKTADASFHFESPGEGSGRRELAKWLTDPRHPQTARVMVNRIWMHLFGHGIVQTPNDFGVYGAKPSHPELLDHLAERFVAGNWSIKRLIRALVLSRTYQLDSSSPRSQNALDPNNQWFARHSRKRLDAESLRDGILAVCENLDHRPASGSAIEKVVALINWPPGNATNHHFPSAHRSLYLCRLRHAPPPELAAFDLPTGVEVVGQREETTLPTQDLFLLNNRLVVEQSQRFAERSLQDQTSSPDQRVETFFRRILLREPSPVEREQTVQYVQKTIEMLTVPGHSESSAQQQGWAGLAQALFASNEFRFVD</sequence>
<protein>
    <submittedName>
        <fullName evidence="5">Planctomycete cytochrome C</fullName>
    </submittedName>
</protein>
<dbReference type="Gene3D" id="2.60.120.200">
    <property type="match status" value="1"/>
</dbReference>
<dbReference type="InterPro" id="IPR011444">
    <property type="entry name" value="DUF1549"/>
</dbReference>
<organism evidence="5 6">
    <name type="scientific">Roseimaritima multifibrata</name>
    <dbReference type="NCBI Taxonomy" id="1930274"/>
    <lineage>
        <taxon>Bacteria</taxon>
        <taxon>Pseudomonadati</taxon>
        <taxon>Planctomycetota</taxon>
        <taxon>Planctomycetia</taxon>
        <taxon>Pirellulales</taxon>
        <taxon>Pirellulaceae</taxon>
        <taxon>Roseimaritima</taxon>
    </lineage>
</organism>
<accession>A0A517MNT6</accession>
<evidence type="ECO:0000259" key="3">
    <source>
        <dbReference type="Pfam" id="PF07587"/>
    </source>
</evidence>
<gene>
    <name evidence="5" type="ORF">FF011L_53580</name>
</gene>
<evidence type="ECO:0000313" key="5">
    <source>
        <dbReference type="EMBL" id="QDS96546.1"/>
    </source>
</evidence>
<dbReference type="RefSeq" id="WP_145354673.1">
    <property type="nucleotide sequence ID" value="NZ_CP036262.1"/>
</dbReference>
<feature type="region of interest" description="Disordered" evidence="1">
    <location>
        <begin position="396"/>
        <end position="419"/>
    </location>
</feature>
<dbReference type="OrthoDB" id="127107at2"/>
<feature type="domain" description="DUF1553" evidence="3">
    <location>
        <begin position="706"/>
        <end position="958"/>
    </location>
</feature>
<dbReference type="InterPro" id="IPR022655">
    <property type="entry name" value="DUF1553"/>
</dbReference>
<evidence type="ECO:0000259" key="4">
    <source>
        <dbReference type="Pfam" id="PF07635"/>
    </source>
</evidence>
<reference evidence="5 6" key="1">
    <citation type="submission" date="2019-02" db="EMBL/GenBank/DDBJ databases">
        <title>Deep-cultivation of Planctomycetes and their phenomic and genomic characterization uncovers novel biology.</title>
        <authorList>
            <person name="Wiegand S."/>
            <person name="Jogler M."/>
            <person name="Boedeker C."/>
            <person name="Pinto D."/>
            <person name="Vollmers J."/>
            <person name="Rivas-Marin E."/>
            <person name="Kohn T."/>
            <person name="Peeters S.H."/>
            <person name="Heuer A."/>
            <person name="Rast P."/>
            <person name="Oberbeckmann S."/>
            <person name="Bunk B."/>
            <person name="Jeske O."/>
            <person name="Meyerdierks A."/>
            <person name="Storesund J.E."/>
            <person name="Kallscheuer N."/>
            <person name="Luecker S."/>
            <person name="Lage O.M."/>
            <person name="Pohl T."/>
            <person name="Merkel B.J."/>
            <person name="Hornburger P."/>
            <person name="Mueller R.-W."/>
            <person name="Bruemmer F."/>
            <person name="Labrenz M."/>
            <person name="Spormann A.M."/>
            <person name="Op den Camp H."/>
            <person name="Overmann J."/>
            <person name="Amann R."/>
            <person name="Jetten M.S.M."/>
            <person name="Mascher T."/>
            <person name="Medema M.H."/>
            <person name="Devos D.P."/>
            <person name="Kaster A.-K."/>
            <person name="Ovreas L."/>
            <person name="Rohde M."/>
            <person name="Galperin M.Y."/>
            <person name="Jogler C."/>
        </authorList>
    </citation>
    <scope>NUCLEOTIDE SEQUENCE [LARGE SCALE GENOMIC DNA]</scope>
    <source>
        <strain evidence="5 6">FF011L</strain>
    </source>
</reference>
<dbReference type="PANTHER" id="PTHR35889">
    <property type="entry name" value="CYCLOINULO-OLIGOSACCHARIDE FRUCTANOTRANSFERASE-RELATED"/>
    <property type="match status" value="1"/>
</dbReference>
<feature type="domain" description="Cytochrome C Planctomycete-type" evidence="4">
    <location>
        <begin position="54"/>
        <end position="112"/>
    </location>
</feature>
<dbReference type="KEGG" id="rml:FF011L_53580"/>
<dbReference type="AlphaFoldDB" id="A0A517MNT6"/>
<dbReference type="InterPro" id="IPR013320">
    <property type="entry name" value="ConA-like_dom_sf"/>
</dbReference>
<dbReference type="Pfam" id="PF07635">
    <property type="entry name" value="PSCyt1"/>
    <property type="match status" value="1"/>
</dbReference>
<proteinExistence type="predicted"/>